<comment type="caution">
    <text evidence="2">The sequence shown here is derived from an EMBL/GenBank/DDBJ whole genome shotgun (WGS) entry which is preliminary data.</text>
</comment>
<dbReference type="Gene3D" id="2.160.20.80">
    <property type="entry name" value="E3 ubiquitin-protein ligase SopA"/>
    <property type="match status" value="1"/>
</dbReference>
<evidence type="ECO:0000313" key="3">
    <source>
        <dbReference type="Proteomes" id="UP001596067"/>
    </source>
</evidence>
<feature type="transmembrane region" description="Helical" evidence="1">
    <location>
        <begin position="52"/>
        <end position="76"/>
    </location>
</feature>
<name>A0ABW1EXR8_9ACTN</name>
<sequence>MKTRWWQRKSWMWVWGILAALGAIGAVGVALWRVPWWLDENYLPTITLAQATAITGVRTALLAIGAGGLVAVGILYTHRTLHQGREGQVTDRYTKAIGQIASDKPVEQLGGIYALERIMRDSAKDHATIVEVLAAFVRQHAPAPPRHRPGILRRRPRPTPAPTTLVGLVRAHQELRRWRLSNPDGGAHTVRLRPVEPVQAALTVLGRRPRDRMEPFVLDLADTDLRGANLHNVYLERANLAGANLEGAVLFEAHLERANLAGANLERAILGLAHLERANLAGTNLERAILGLAHLERANLAGTHMGLAILAGAHLERAHLRGAHLEGADLAGAHLEGADLAGAYLERAILRGAHLEGADLAGAYLKQAHLGRANLQVVEALTVEQVVSARPRESTTLPAELAADGRVRARIAAVQKEGW</sequence>
<keyword evidence="1" id="KW-1133">Transmembrane helix</keyword>
<dbReference type="Proteomes" id="UP001596067">
    <property type="component" value="Unassembled WGS sequence"/>
</dbReference>
<evidence type="ECO:0000256" key="1">
    <source>
        <dbReference type="SAM" id="Phobius"/>
    </source>
</evidence>
<evidence type="ECO:0000313" key="2">
    <source>
        <dbReference type="EMBL" id="MFC5886792.1"/>
    </source>
</evidence>
<feature type="transmembrane region" description="Helical" evidence="1">
    <location>
        <begin position="12"/>
        <end position="32"/>
    </location>
</feature>
<dbReference type="SUPFAM" id="SSF141571">
    <property type="entry name" value="Pentapeptide repeat-like"/>
    <property type="match status" value="1"/>
</dbReference>
<keyword evidence="1" id="KW-0812">Transmembrane</keyword>
<proteinExistence type="predicted"/>
<dbReference type="PANTHER" id="PTHR14136:SF17">
    <property type="entry name" value="BTB_POZ DOMAIN-CONTAINING PROTEIN KCTD9"/>
    <property type="match status" value="1"/>
</dbReference>
<dbReference type="InterPro" id="IPR001646">
    <property type="entry name" value="5peptide_repeat"/>
</dbReference>
<keyword evidence="1" id="KW-0472">Membrane</keyword>
<protein>
    <submittedName>
        <fullName evidence="2">Pentapeptide repeat-containing protein</fullName>
    </submittedName>
</protein>
<dbReference type="PANTHER" id="PTHR14136">
    <property type="entry name" value="BTB_POZ DOMAIN-CONTAINING PROTEIN KCTD9"/>
    <property type="match status" value="1"/>
</dbReference>
<organism evidence="2 3">
    <name type="scientific">Kitasatospora aburaviensis</name>
    <dbReference type="NCBI Taxonomy" id="67265"/>
    <lineage>
        <taxon>Bacteria</taxon>
        <taxon>Bacillati</taxon>
        <taxon>Actinomycetota</taxon>
        <taxon>Actinomycetes</taxon>
        <taxon>Kitasatosporales</taxon>
        <taxon>Streptomycetaceae</taxon>
        <taxon>Kitasatospora</taxon>
    </lineage>
</organism>
<gene>
    <name evidence="2" type="ORF">ACFP0N_17640</name>
</gene>
<keyword evidence="3" id="KW-1185">Reference proteome</keyword>
<dbReference type="EMBL" id="JBHSOD010000020">
    <property type="protein sequence ID" value="MFC5886792.1"/>
    <property type="molecule type" value="Genomic_DNA"/>
</dbReference>
<reference evidence="3" key="1">
    <citation type="journal article" date="2019" name="Int. J. Syst. Evol. Microbiol.">
        <title>The Global Catalogue of Microorganisms (GCM) 10K type strain sequencing project: providing services to taxonomists for standard genome sequencing and annotation.</title>
        <authorList>
            <consortium name="The Broad Institute Genomics Platform"/>
            <consortium name="The Broad Institute Genome Sequencing Center for Infectious Disease"/>
            <person name="Wu L."/>
            <person name="Ma J."/>
        </authorList>
    </citation>
    <scope>NUCLEOTIDE SEQUENCE [LARGE SCALE GENOMIC DNA]</scope>
    <source>
        <strain evidence="3">CGMCC 4.1469</strain>
    </source>
</reference>
<dbReference type="Pfam" id="PF00805">
    <property type="entry name" value="Pentapeptide"/>
    <property type="match status" value="2"/>
</dbReference>
<dbReference type="RefSeq" id="WP_345330715.1">
    <property type="nucleotide sequence ID" value="NZ_BAAAVH010000123.1"/>
</dbReference>
<dbReference type="InterPro" id="IPR051082">
    <property type="entry name" value="Pentapeptide-BTB/POZ_domain"/>
</dbReference>
<accession>A0ABW1EXR8</accession>